<evidence type="ECO:0000313" key="14">
    <source>
        <dbReference type="Proteomes" id="UP000676325"/>
    </source>
</evidence>
<dbReference type="Gene3D" id="1.20.1560.10">
    <property type="entry name" value="ABC transporter type 1, transmembrane domain"/>
    <property type="match status" value="2"/>
</dbReference>
<feature type="transmembrane region" description="Helical" evidence="10">
    <location>
        <begin position="25"/>
        <end position="46"/>
    </location>
</feature>
<organism evidence="13 14">
    <name type="scientific">Actinospica acidithermotolerans</name>
    <dbReference type="NCBI Taxonomy" id="2828514"/>
    <lineage>
        <taxon>Bacteria</taxon>
        <taxon>Bacillati</taxon>
        <taxon>Actinomycetota</taxon>
        <taxon>Actinomycetes</taxon>
        <taxon>Catenulisporales</taxon>
        <taxon>Actinospicaceae</taxon>
        <taxon>Actinospica</taxon>
    </lineage>
</organism>
<evidence type="ECO:0000256" key="10">
    <source>
        <dbReference type="SAM" id="Phobius"/>
    </source>
</evidence>
<feature type="transmembrane region" description="Helical" evidence="10">
    <location>
        <begin position="136"/>
        <end position="157"/>
    </location>
</feature>
<dbReference type="EMBL" id="JAGSOH010000015">
    <property type="protein sequence ID" value="MBR7826285.1"/>
    <property type="molecule type" value="Genomic_DNA"/>
</dbReference>
<dbReference type="InterPro" id="IPR027417">
    <property type="entry name" value="P-loop_NTPase"/>
</dbReference>
<dbReference type="AlphaFoldDB" id="A0A941E9V9"/>
<evidence type="ECO:0000256" key="4">
    <source>
        <dbReference type="ARBA" id="ARBA00022692"/>
    </source>
</evidence>
<feature type="transmembrane region" description="Helical" evidence="10">
    <location>
        <begin position="689"/>
        <end position="714"/>
    </location>
</feature>
<dbReference type="GO" id="GO:0016887">
    <property type="term" value="F:ATP hydrolysis activity"/>
    <property type="evidence" value="ECO:0007669"/>
    <property type="project" value="InterPro"/>
</dbReference>
<dbReference type="InterPro" id="IPR011527">
    <property type="entry name" value="ABC1_TM_dom"/>
</dbReference>
<evidence type="ECO:0000259" key="12">
    <source>
        <dbReference type="PROSITE" id="PS50929"/>
    </source>
</evidence>
<evidence type="ECO:0000256" key="2">
    <source>
        <dbReference type="ARBA" id="ARBA00022448"/>
    </source>
</evidence>
<evidence type="ECO:0000256" key="7">
    <source>
        <dbReference type="ARBA" id="ARBA00022989"/>
    </source>
</evidence>
<dbReference type="SUPFAM" id="SSF90123">
    <property type="entry name" value="ABC transporter transmembrane region"/>
    <property type="match status" value="2"/>
</dbReference>
<dbReference type="InterPro" id="IPR036640">
    <property type="entry name" value="ABC1_TM_sf"/>
</dbReference>
<keyword evidence="4 10" id="KW-0812">Transmembrane</keyword>
<feature type="transmembrane region" description="Helical" evidence="10">
    <location>
        <begin position="248"/>
        <end position="272"/>
    </location>
</feature>
<dbReference type="Pfam" id="PF00664">
    <property type="entry name" value="ABC_membrane"/>
    <property type="match status" value="2"/>
</dbReference>
<dbReference type="PROSITE" id="PS00211">
    <property type="entry name" value="ABC_TRANSPORTER_1"/>
    <property type="match status" value="2"/>
</dbReference>
<dbReference type="PANTHER" id="PTHR43394:SF1">
    <property type="entry name" value="ATP-BINDING CASSETTE SUB-FAMILY B MEMBER 10, MITOCHONDRIAL"/>
    <property type="match status" value="1"/>
</dbReference>
<dbReference type="InterPro" id="IPR003593">
    <property type="entry name" value="AAA+_ATPase"/>
</dbReference>
<dbReference type="GO" id="GO:0015421">
    <property type="term" value="F:ABC-type oligopeptide transporter activity"/>
    <property type="evidence" value="ECO:0007669"/>
    <property type="project" value="TreeGrafter"/>
</dbReference>
<keyword evidence="6 13" id="KW-0067">ATP-binding</keyword>
<dbReference type="FunFam" id="3.40.50.300:FF:000299">
    <property type="entry name" value="ABC transporter ATP-binding protein/permease"/>
    <property type="match status" value="2"/>
</dbReference>
<sequence length="1265" mass="135202">MVAKVKSEDAWLRRLVGYIWRYKKIVLIASASSVAIAGIGVVVPLVQRSIIDSVIISGKGPVLPWAIALIGIALLNFVVSRTRRYLGGSIGIEVQNDLRTEVFDSLSRLDGRGQDNLETGQIVSRSSSDINMVSQLIGMAPMMAGTILMFFSSIVAMLFLSPALTLVGLAVGPGLLAVNILARRKLFPATWDSQQKTGALAGVVESAVTGVRVVKGFGQERQEVDKLDRAASTLFAARMRQVRLTARYNPTLGAIPTLGQIGILALGGWMALNGQITIGTFFAFSSYLAAFVGPVRMLTTLITFGQQVRASAIRVFEVIDSKPDIQDRPGAGSIPHEALDVEFRDVTFGYLASEPVLHGLDLSVRHGETMAVIGTSGSGKSTLAMLLPRFYDPQGGGVRIGGQDLRDVTTESVRASIGLVMEEAFLFSDSVRANIAYGAPNATDEQVRAAARAAEADRFIEELPDGYDTVVGEQGLTLSGGQRQRVALARALITDPQILLLDDATSAVDAATEAEIHATLHRVMENRTTLLIAHRRSTLQLADRIAVLDHGRLVAVGTAEELERDCPLYRLLLSGPGDDAEGVDAGELPVDNAMVQVDGVTPALWDHSKLPQYSESAQAAAAAANRVPQGGGGGGGGGGRNMIAALPATPELLAKVAALPPANDKPDLDKAAVTAPDYAFSLKRLLRPFLVVLVFGLLLESADALASLAIPALIRTGVDEGIQGAAYHVIAAMAIVGFCLVLADWVVEAIQTMVTGRMGERLLYTLRLKAFAHLQRLGLDFYEKEMAGRLMTRMTSDIDALSTFLQNGVSTTVVSILTFFGIAGALIVVNWRMSLVVFAVIPILIVATVIFKRRSSKAYSEARDRISAVNADLQENVAGMRVTQAFRREGVNRTRYAGKTDAYRVSRLRAQKYIATYFPFVQLLADLTAAFAIVYGAHLIHQGSMTAGALIAYLLYVDMFFAPVQNLSQVFDSYQQAAVGLRRITDLLRTRTNTPEREKPAPVTGLTGLIEFRDLRFGYTTSANPALGGRGEDAAGVNVVIDPGTTVALVGETGAGKSTMVKMVARYYDPTSGAVLVDGVDLRDYDLSEYRGRLGVVPQEAYLFPGTVAEAIAYGRPGASDAEIEAAARAVGAHEMVAKLSGGYLHQVGERGRSLSAGQRQLLALARAYLVDPDILLLDEATAALDLASEAAVTRAMDEVSRSRTTLVVAHRLTTAARADRILVLDGGLIVEDGTHDDLLAAEGAYARLWNSFMHASSEGAPQSA</sequence>
<dbReference type="CDD" id="cd18546">
    <property type="entry name" value="ABC_6TM_Rv0194_D2_like"/>
    <property type="match status" value="1"/>
</dbReference>
<comment type="subcellular location">
    <subcellularLocation>
        <location evidence="1">Cell membrane</location>
        <topology evidence="1">Multi-pass membrane protein</topology>
    </subcellularLocation>
</comment>
<dbReference type="PROSITE" id="PS50893">
    <property type="entry name" value="ABC_TRANSPORTER_2"/>
    <property type="match status" value="2"/>
</dbReference>
<dbReference type="RefSeq" id="WP_212517434.1">
    <property type="nucleotide sequence ID" value="NZ_JAGSOH010000015.1"/>
</dbReference>
<keyword evidence="7 10" id="KW-1133">Transmembrane helix</keyword>
<dbReference type="Proteomes" id="UP000676325">
    <property type="component" value="Unassembled WGS sequence"/>
</dbReference>
<accession>A0A941E9V9</accession>
<feature type="transmembrane region" description="Helical" evidence="10">
    <location>
        <begin position="163"/>
        <end position="182"/>
    </location>
</feature>
<dbReference type="InterPro" id="IPR017871">
    <property type="entry name" value="ABC_transporter-like_CS"/>
</dbReference>
<feature type="domain" description="ABC transporter" evidence="11">
    <location>
        <begin position="341"/>
        <end position="575"/>
    </location>
</feature>
<reference evidence="13" key="1">
    <citation type="submission" date="2021-04" db="EMBL/GenBank/DDBJ databases">
        <title>Genome based classification of Actinospica acidithermotolerans sp. nov., an actinobacterium isolated from an Indonesian hot spring.</title>
        <authorList>
            <person name="Kusuma A.B."/>
            <person name="Putra K.E."/>
            <person name="Nafisah S."/>
            <person name="Loh J."/>
            <person name="Nouioui I."/>
            <person name="Goodfellow M."/>
        </authorList>
    </citation>
    <scope>NUCLEOTIDE SEQUENCE</scope>
    <source>
        <strain evidence="13">MGRD01-02</strain>
    </source>
</reference>
<feature type="transmembrane region" description="Helical" evidence="10">
    <location>
        <begin position="914"/>
        <end position="937"/>
    </location>
</feature>
<dbReference type="CDD" id="cd18543">
    <property type="entry name" value="ABC_6TM_Rv0194_D1_like"/>
    <property type="match status" value="1"/>
</dbReference>
<keyword evidence="8 10" id="KW-0472">Membrane</keyword>
<dbReference type="PROSITE" id="PS50929">
    <property type="entry name" value="ABC_TM1F"/>
    <property type="match status" value="2"/>
</dbReference>
<keyword evidence="14" id="KW-1185">Reference proteome</keyword>
<name>A0A941E9V9_9ACTN</name>
<dbReference type="GO" id="GO:0005886">
    <property type="term" value="C:plasma membrane"/>
    <property type="evidence" value="ECO:0007669"/>
    <property type="project" value="UniProtKB-SubCell"/>
</dbReference>
<evidence type="ECO:0000256" key="1">
    <source>
        <dbReference type="ARBA" id="ARBA00004651"/>
    </source>
</evidence>
<comment type="similarity">
    <text evidence="9">Belongs to the ABC transporter superfamily. Lipid exporter (TC 3.A.1.106) family.</text>
</comment>
<feature type="transmembrane region" description="Helical" evidence="10">
    <location>
        <begin position="726"/>
        <end position="747"/>
    </location>
</feature>
<keyword evidence="5" id="KW-0547">Nucleotide-binding</keyword>
<feature type="transmembrane region" description="Helical" evidence="10">
    <location>
        <begin position="833"/>
        <end position="851"/>
    </location>
</feature>
<keyword evidence="2" id="KW-0813">Transport</keyword>
<evidence type="ECO:0000256" key="6">
    <source>
        <dbReference type="ARBA" id="ARBA00022840"/>
    </source>
</evidence>
<dbReference type="InterPro" id="IPR039421">
    <property type="entry name" value="Type_1_exporter"/>
</dbReference>
<dbReference type="GO" id="GO:0005524">
    <property type="term" value="F:ATP binding"/>
    <property type="evidence" value="ECO:0007669"/>
    <property type="project" value="UniProtKB-KW"/>
</dbReference>
<gene>
    <name evidence="13" type="ORF">KDK95_08235</name>
</gene>
<dbReference type="PANTHER" id="PTHR43394">
    <property type="entry name" value="ATP-DEPENDENT PERMEASE MDL1, MITOCHONDRIAL"/>
    <property type="match status" value="1"/>
</dbReference>
<proteinExistence type="inferred from homology"/>
<feature type="transmembrane region" description="Helical" evidence="10">
    <location>
        <begin position="278"/>
        <end position="304"/>
    </location>
</feature>
<evidence type="ECO:0000256" key="3">
    <source>
        <dbReference type="ARBA" id="ARBA00022475"/>
    </source>
</evidence>
<feature type="domain" description="ABC transmembrane type-1" evidence="12">
    <location>
        <begin position="27"/>
        <end position="307"/>
    </location>
</feature>
<evidence type="ECO:0000256" key="9">
    <source>
        <dbReference type="ARBA" id="ARBA00061644"/>
    </source>
</evidence>
<feature type="transmembrane region" description="Helical" evidence="10">
    <location>
        <begin position="62"/>
        <end position="79"/>
    </location>
</feature>
<comment type="caution">
    <text evidence="13">The sequence shown here is derived from an EMBL/GenBank/DDBJ whole genome shotgun (WGS) entry which is preliminary data.</text>
</comment>
<dbReference type="SUPFAM" id="SSF52540">
    <property type="entry name" value="P-loop containing nucleoside triphosphate hydrolases"/>
    <property type="match status" value="2"/>
</dbReference>
<feature type="transmembrane region" description="Helical" evidence="10">
    <location>
        <begin position="804"/>
        <end position="827"/>
    </location>
</feature>
<keyword evidence="3" id="KW-1003">Cell membrane</keyword>
<protein>
    <submittedName>
        <fullName evidence="13">ABC transporter ATP-binding protein</fullName>
    </submittedName>
</protein>
<evidence type="ECO:0000259" key="11">
    <source>
        <dbReference type="PROSITE" id="PS50893"/>
    </source>
</evidence>
<evidence type="ECO:0000256" key="5">
    <source>
        <dbReference type="ARBA" id="ARBA00022741"/>
    </source>
</evidence>
<dbReference type="SMART" id="SM00382">
    <property type="entry name" value="AAA"/>
    <property type="match status" value="2"/>
</dbReference>
<feature type="domain" description="ABC transporter" evidence="11">
    <location>
        <begin position="1010"/>
        <end position="1252"/>
    </location>
</feature>
<feature type="domain" description="ABC transmembrane type-1" evidence="12">
    <location>
        <begin position="694"/>
        <end position="976"/>
    </location>
</feature>
<evidence type="ECO:0000313" key="13">
    <source>
        <dbReference type="EMBL" id="MBR7826285.1"/>
    </source>
</evidence>
<dbReference type="InterPro" id="IPR003439">
    <property type="entry name" value="ABC_transporter-like_ATP-bd"/>
</dbReference>
<evidence type="ECO:0000256" key="8">
    <source>
        <dbReference type="ARBA" id="ARBA00023136"/>
    </source>
</evidence>
<dbReference type="Pfam" id="PF00005">
    <property type="entry name" value="ABC_tran"/>
    <property type="match status" value="2"/>
</dbReference>
<dbReference type="Gene3D" id="3.40.50.300">
    <property type="entry name" value="P-loop containing nucleotide triphosphate hydrolases"/>
    <property type="match status" value="2"/>
</dbReference>